<reference evidence="11 12" key="1">
    <citation type="journal article" date="2019" name="ISME J.">
        <title>Candidatus Macondimonas diazotrophica, a novel gammaproteobacterial genus dominating crude-oil-contaminated coastal sediments.</title>
        <authorList>
            <person name="Karthikeyan S."/>
            <person name="Konstantinidis K."/>
        </authorList>
    </citation>
    <scope>NUCLEOTIDE SEQUENCE [LARGE SCALE GENOMIC DNA]</scope>
    <source>
        <strain evidence="11 12">KTK01</strain>
    </source>
</reference>
<dbReference type="HAMAP" id="MF_01020">
    <property type="entry name" value="HisE"/>
    <property type="match status" value="1"/>
</dbReference>
<dbReference type="UniPathway" id="UPA00031">
    <property type="reaction ID" value="UER00007"/>
</dbReference>
<dbReference type="PANTHER" id="PTHR42945:SF9">
    <property type="entry name" value="HISTIDINE BIOSYNTHESIS BIFUNCTIONAL PROTEIN HISIE"/>
    <property type="match status" value="1"/>
</dbReference>
<dbReference type="GO" id="GO:0005737">
    <property type="term" value="C:cytoplasm"/>
    <property type="evidence" value="ECO:0007669"/>
    <property type="project" value="UniProtKB-SubCell"/>
</dbReference>
<evidence type="ECO:0000256" key="5">
    <source>
        <dbReference type="ARBA" id="ARBA00022605"/>
    </source>
</evidence>
<keyword evidence="5 10" id="KW-0028">Amino-acid biosynthesis</keyword>
<sequence>MATEAALQHYHELVEVLRARRGASPETSYVAQLYAKGLDAILKKIGEEATETVMAAKDGVPDAVIREVADLWFHSLVLLVHLDLDPDAVWVELARRSGVSGLTEKAARGNSAQRKE</sequence>
<dbReference type="GO" id="GO:0004636">
    <property type="term" value="F:phosphoribosyl-ATP diphosphatase activity"/>
    <property type="evidence" value="ECO:0007669"/>
    <property type="project" value="UniProtKB-UniRule"/>
</dbReference>
<gene>
    <name evidence="10" type="primary">hisE</name>
    <name evidence="11" type="ORF">E4680_00895</name>
</gene>
<dbReference type="GO" id="GO:0005524">
    <property type="term" value="F:ATP binding"/>
    <property type="evidence" value="ECO:0007669"/>
    <property type="project" value="UniProtKB-KW"/>
</dbReference>
<dbReference type="Gene3D" id="1.10.287.1080">
    <property type="entry name" value="MazG-like"/>
    <property type="match status" value="1"/>
</dbReference>
<evidence type="ECO:0000256" key="9">
    <source>
        <dbReference type="ARBA" id="ARBA00023102"/>
    </source>
</evidence>
<dbReference type="InterPro" id="IPR021130">
    <property type="entry name" value="PRib-ATP_PPHydrolase-like"/>
</dbReference>
<dbReference type="NCBIfam" id="TIGR03188">
    <property type="entry name" value="histidine_hisI"/>
    <property type="match status" value="1"/>
</dbReference>
<protein>
    <recommendedName>
        <fullName evidence="10">Phosphoribosyl-ATP pyrophosphatase</fullName>
        <shortName evidence="10">PRA-PH</shortName>
        <ecNumber evidence="10">3.6.1.31</ecNumber>
    </recommendedName>
</protein>
<evidence type="ECO:0000256" key="10">
    <source>
        <dbReference type="HAMAP-Rule" id="MF_01020"/>
    </source>
</evidence>
<organism evidence="11 12">
    <name type="scientific">Candidatus Macondimonas diazotrophica</name>
    <dbReference type="NCBI Taxonomy" id="2305248"/>
    <lineage>
        <taxon>Bacteria</taxon>
        <taxon>Pseudomonadati</taxon>
        <taxon>Pseudomonadota</taxon>
        <taxon>Gammaproteobacteria</taxon>
        <taxon>Chromatiales</taxon>
        <taxon>Ectothiorhodospiraceae</taxon>
        <taxon>Candidatus Macondimonas</taxon>
    </lineage>
</organism>
<keyword evidence="7 10" id="KW-0378">Hydrolase</keyword>
<dbReference type="RefSeq" id="WP_135280486.1">
    <property type="nucleotide sequence ID" value="NZ_SRIO01000001.1"/>
</dbReference>
<proteinExistence type="inferred from homology"/>
<evidence type="ECO:0000256" key="7">
    <source>
        <dbReference type="ARBA" id="ARBA00022801"/>
    </source>
</evidence>
<evidence type="ECO:0000256" key="2">
    <source>
        <dbReference type="ARBA" id="ARBA00004496"/>
    </source>
</evidence>
<keyword evidence="12" id="KW-1185">Reference proteome</keyword>
<evidence type="ECO:0000313" key="12">
    <source>
        <dbReference type="Proteomes" id="UP000297890"/>
    </source>
</evidence>
<dbReference type="PANTHER" id="PTHR42945">
    <property type="entry name" value="HISTIDINE BIOSYNTHESIS BIFUNCTIONAL PROTEIN"/>
    <property type="match status" value="1"/>
</dbReference>
<name>A0A4Z0FC66_9GAMM</name>
<comment type="similarity">
    <text evidence="10">Belongs to the PRA-PH family.</text>
</comment>
<comment type="subcellular location">
    <subcellularLocation>
        <location evidence="2 10">Cytoplasm</location>
    </subcellularLocation>
</comment>
<evidence type="ECO:0000256" key="3">
    <source>
        <dbReference type="ARBA" id="ARBA00005204"/>
    </source>
</evidence>
<dbReference type="Proteomes" id="UP000297890">
    <property type="component" value="Unassembled WGS sequence"/>
</dbReference>
<evidence type="ECO:0000256" key="6">
    <source>
        <dbReference type="ARBA" id="ARBA00022741"/>
    </source>
</evidence>
<dbReference type="InterPro" id="IPR008179">
    <property type="entry name" value="HisE"/>
</dbReference>
<evidence type="ECO:0000256" key="8">
    <source>
        <dbReference type="ARBA" id="ARBA00022840"/>
    </source>
</evidence>
<dbReference type="GO" id="GO:0000105">
    <property type="term" value="P:L-histidine biosynthetic process"/>
    <property type="evidence" value="ECO:0007669"/>
    <property type="project" value="UniProtKB-UniRule"/>
</dbReference>
<evidence type="ECO:0000256" key="1">
    <source>
        <dbReference type="ARBA" id="ARBA00001460"/>
    </source>
</evidence>
<comment type="caution">
    <text evidence="11">The sequence shown here is derived from an EMBL/GenBank/DDBJ whole genome shotgun (WGS) entry which is preliminary data.</text>
</comment>
<evidence type="ECO:0000313" key="11">
    <source>
        <dbReference type="EMBL" id="TFZ84126.1"/>
    </source>
</evidence>
<dbReference type="CDD" id="cd11534">
    <property type="entry name" value="NTP-PPase_HisIE_like"/>
    <property type="match status" value="1"/>
</dbReference>
<keyword evidence="9 10" id="KW-0368">Histidine biosynthesis</keyword>
<dbReference type="OrthoDB" id="9814738at2"/>
<comment type="catalytic activity">
    <reaction evidence="1 10">
        <text>1-(5-phospho-beta-D-ribosyl)-ATP + H2O = 1-(5-phospho-beta-D-ribosyl)-5'-AMP + diphosphate + H(+)</text>
        <dbReference type="Rhea" id="RHEA:22828"/>
        <dbReference type="ChEBI" id="CHEBI:15377"/>
        <dbReference type="ChEBI" id="CHEBI:15378"/>
        <dbReference type="ChEBI" id="CHEBI:33019"/>
        <dbReference type="ChEBI" id="CHEBI:59457"/>
        <dbReference type="ChEBI" id="CHEBI:73183"/>
        <dbReference type="EC" id="3.6.1.31"/>
    </reaction>
</comment>
<dbReference type="EMBL" id="SRIO01000001">
    <property type="protein sequence ID" value="TFZ84126.1"/>
    <property type="molecule type" value="Genomic_DNA"/>
</dbReference>
<accession>A0A4Z0FC66</accession>
<keyword evidence="4 10" id="KW-0963">Cytoplasm</keyword>
<dbReference type="AlphaFoldDB" id="A0A4Z0FC66"/>
<dbReference type="SUPFAM" id="SSF101386">
    <property type="entry name" value="all-alpha NTP pyrophosphatases"/>
    <property type="match status" value="1"/>
</dbReference>
<comment type="pathway">
    <text evidence="3 10">Amino-acid biosynthesis; L-histidine biosynthesis; L-histidine from 5-phospho-alpha-D-ribose 1-diphosphate: step 2/9.</text>
</comment>
<dbReference type="Pfam" id="PF01503">
    <property type="entry name" value="PRA-PH"/>
    <property type="match status" value="1"/>
</dbReference>
<dbReference type="NCBIfam" id="NF001611">
    <property type="entry name" value="PRK00400.1-3"/>
    <property type="match status" value="1"/>
</dbReference>
<dbReference type="EC" id="3.6.1.31" evidence="10"/>
<keyword evidence="8 10" id="KW-0067">ATP-binding</keyword>
<evidence type="ECO:0000256" key="4">
    <source>
        <dbReference type="ARBA" id="ARBA00022490"/>
    </source>
</evidence>
<keyword evidence="6 10" id="KW-0547">Nucleotide-binding</keyword>